<keyword evidence="5" id="KW-0408">Iron</keyword>
<dbReference type="SFLD" id="SFLDS00029">
    <property type="entry name" value="Radical_SAM"/>
    <property type="match status" value="1"/>
</dbReference>
<dbReference type="PANTHER" id="PTHR11135">
    <property type="entry name" value="HISTONE ACETYLTRANSFERASE-RELATED"/>
    <property type="match status" value="1"/>
</dbReference>
<dbReference type="GO" id="GO:0005737">
    <property type="term" value="C:cytoplasm"/>
    <property type="evidence" value="ECO:0007669"/>
    <property type="project" value="TreeGrafter"/>
</dbReference>
<dbReference type="InterPro" id="IPR058240">
    <property type="entry name" value="rSAM_sf"/>
</dbReference>
<evidence type="ECO:0000256" key="3">
    <source>
        <dbReference type="ARBA" id="ARBA00022691"/>
    </source>
</evidence>
<dbReference type="SUPFAM" id="SSF102114">
    <property type="entry name" value="Radical SAM enzymes"/>
    <property type="match status" value="1"/>
</dbReference>
<dbReference type="Proteomes" id="UP000824214">
    <property type="component" value="Unassembled WGS sequence"/>
</dbReference>
<sequence length="341" mass="37332">MGSVALFVPHVGCPQQCSFCDQRAITGGAQPPTPWQVWQTAQAAASHLGQRVKETEIAFFGGSFTAIPRGQMLSLLAPAKEAVERFGFRGLRCSTRPDAIDGEMLSLLKAYHMVAVELGAQSMDGEVLRRNRRGHSPEDTVRAAGLIRAAGLELGLQMMTGLYGSTPEKDVETARALIALQPATVRVYPTVVLEGTHLAALYRQGHYHPQTLEEAVALCARLLPLFEEAGVRVIRVGLHAQEDVERRRVAGPYHPAFRELVESRRFLARLLPELEKQPPGAYAVRVCPRQLSVATGQRRCNLEALARRGYAVRFVPDASLAPGRFGVGPQETRNEKGKQAQ</sequence>
<dbReference type="InterPro" id="IPR006638">
    <property type="entry name" value="Elp3/MiaA/NifB-like_rSAM"/>
</dbReference>
<evidence type="ECO:0000259" key="7">
    <source>
        <dbReference type="PROSITE" id="PS51918"/>
    </source>
</evidence>
<protein>
    <submittedName>
        <fullName evidence="8">Radical SAM protein</fullName>
    </submittedName>
</protein>
<dbReference type="Gene3D" id="3.80.30.20">
    <property type="entry name" value="tm_1862 like domain"/>
    <property type="match status" value="1"/>
</dbReference>
<keyword evidence="3" id="KW-0949">S-adenosyl-L-methionine</keyword>
<dbReference type="InterPro" id="IPR039661">
    <property type="entry name" value="ELP3"/>
</dbReference>
<reference evidence="8" key="2">
    <citation type="submission" date="2021-04" db="EMBL/GenBank/DDBJ databases">
        <authorList>
            <person name="Gilroy R."/>
        </authorList>
    </citation>
    <scope>NUCLEOTIDE SEQUENCE</scope>
    <source>
        <strain evidence="8">ChiBcolR8-3208</strain>
    </source>
</reference>
<dbReference type="Pfam" id="PF16199">
    <property type="entry name" value="Radical_SAM_C"/>
    <property type="match status" value="1"/>
</dbReference>
<reference evidence="8" key="1">
    <citation type="journal article" date="2021" name="PeerJ">
        <title>Extensive microbial diversity within the chicken gut microbiome revealed by metagenomics and culture.</title>
        <authorList>
            <person name="Gilroy R."/>
            <person name="Ravi A."/>
            <person name="Getino M."/>
            <person name="Pursley I."/>
            <person name="Horton D.L."/>
            <person name="Alikhan N.F."/>
            <person name="Baker D."/>
            <person name="Gharbi K."/>
            <person name="Hall N."/>
            <person name="Watson M."/>
            <person name="Adriaenssens E.M."/>
            <person name="Foster-Nyarko E."/>
            <person name="Jarju S."/>
            <person name="Secka A."/>
            <person name="Antonio M."/>
            <person name="Oren A."/>
            <person name="Chaudhuri R.R."/>
            <person name="La Ragione R."/>
            <person name="Hildebrand F."/>
            <person name="Pallen M.J."/>
        </authorList>
    </citation>
    <scope>NUCLEOTIDE SEQUENCE</scope>
    <source>
        <strain evidence="8">ChiBcolR8-3208</strain>
    </source>
</reference>
<name>A0A9D2LZ98_9FIRM</name>
<dbReference type="GO" id="GO:0002926">
    <property type="term" value="P:tRNA wobble base 5-methoxycarbonylmethyl-2-thiouridinylation"/>
    <property type="evidence" value="ECO:0007669"/>
    <property type="project" value="TreeGrafter"/>
</dbReference>
<dbReference type="PANTHER" id="PTHR11135:SF0">
    <property type="entry name" value="ELONGATOR COMPLEX PROTEIN 3"/>
    <property type="match status" value="1"/>
</dbReference>
<dbReference type="GO" id="GO:0003824">
    <property type="term" value="F:catalytic activity"/>
    <property type="evidence" value="ECO:0007669"/>
    <property type="project" value="InterPro"/>
</dbReference>
<accession>A0A9D2LZ98</accession>
<dbReference type="EMBL" id="DWXZ01000167">
    <property type="protein sequence ID" value="HJB37959.1"/>
    <property type="molecule type" value="Genomic_DNA"/>
</dbReference>
<dbReference type="InterPro" id="IPR032432">
    <property type="entry name" value="Radical_SAM_C"/>
</dbReference>
<dbReference type="CDD" id="cd01335">
    <property type="entry name" value="Radical_SAM"/>
    <property type="match status" value="1"/>
</dbReference>
<dbReference type="PROSITE" id="PS51918">
    <property type="entry name" value="RADICAL_SAM"/>
    <property type="match status" value="1"/>
</dbReference>
<dbReference type="SFLD" id="SFLDG01086">
    <property type="entry name" value="elongater_protein-like"/>
    <property type="match status" value="1"/>
</dbReference>
<feature type="domain" description="Radical SAM core" evidence="7">
    <location>
        <begin position="1"/>
        <end position="235"/>
    </location>
</feature>
<evidence type="ECO:0000313" key="9">
    <source>
        <dbReference type="Proteomes" id="UP000824214"/>
    </source>
</evidence>
<keyword evidence="2" id="KW-0004">4Fe-4S</keyword>
<organism evidence="8 9">
    <name type="scientific">Candidatus Acutalibacter ornithocaccae</name>
    <dbReference type="NCBI Taxonomy" id="2838416"/>
    <lineage>
        <taxon>Bacteria</taxon>
        <taxon>Bacillati</taxon>
        <taxon>Bacillota</taxon>
        <taxon>Clostridia</taxon>
        <taxon>Eubacteriales</taxon>
        <taxon>Acutalibacteraceae</taxon>
        <taxon>Acutalibacter</taxon>
    </lineage>
</organism>
<dbReference type="GO" id="GO:0051539">
    <property type="term" value="F:4 iron, 4 sulfur cluster binding"/>
    <property type="evidence" value="ECO:0007669"/>
    <property type="project" value="UniProtKB-KW"/>
</dbReference>
<keyword evidence="6" id="KW-0411">Iron-sulfur</keyword>
<evidence type="ECO:0000256" key="1">
    <source>
        <dbReference type="ARBA" id="ARBA00001966"/>
    </source>
</evidence>
<evidence type="ECO:0000256" key="4">
    <source>
        <dbReference type="ARBA" id="ARBA00022723"/>
    </source>
</evidence>
<comment type="cofactor">
    <cofactor evidence="1">
        <name>[4Fe-4S] cluster</name>
        <dbReference type="ChEBI" id="CHEBI:49883"/>
    </cofactor>
</comment>
<dbReference type="AlphaFoldDB" id="A0A9D2LZ98"/>
<dbReference type="GO" id="GO:0046872">
    <property type="term" value="F:metal ion binding"/>
    <property type="evidence" value="ECO:0007669"/>
    <property type="project" value="UniProtKB-KW"/>
</dbReference>
<evidence type="ECO:0000256" key="6">
    <source>
        <dbReference type="ARBA" id="ARBA00023014"/>
    </source>
</evidence>
<evidence type="ECO:0000256" key="5">
    <source>
        <dbReference type="ARBA" id="ARBA00023004"/>
    </source>
</evidence>
<keyword evidence="4" id="KW-0479">Metal-binding</keyword>
<dbReference type="InterPro" id="IPR007197">
    <property type="entry name" value="rSAM"/>
</dbReference>
<dbReference type="SFLD" id="SFLDG01082">
    <property type="entry name" value="B12-binding_domain_containing"/>
    <property type="match status" value="1"/>
</dbReference>
<evidence type="ECO:0000256" key="2">
    <source>
        <dbReference type="ARBA" id="ARBA00022485"/>
    </source>
</evidence>
<proteinExistence type="predicted"/>
<comment type="caution">
    <text evidence="8">The sequence shown here is derived from an EMBL/GenBank/DDBJ whole genome shotgun (WGS) entry which is preliminary data.</text>
</comment>
<gene>
    <name evidence="8" type="ORF">H9942_07825</name>
</gene>
<dbReference type="InterPro" id="IPR023404">
    <property type="entry name" value="rSAM_horseshoe"/>
</dbReference>
<evidence type="ECO:0000313" key="8">
    <source>
        <dbReference type="EMBL" id="HJB37959.1"/>
    </source>
</evidence>
<dbReference type="SMART" id="SM00729">
    <property type="entry name" value="Elp3"/>
    <property type="match status" value="1"/>
</dbReference>
<dbReference type="Pfam" id="PF04055">
    <property type="entry name" value="Radical_SAM"/>
    <property type="match status" value="1"/>
</dbReference>